<keyword evidence="2" id="KW-0472">Membrane</keyword>
<dbReference type="Proteomes" id="UP000774617">
    <property type="component" value="Unassembled WGS sequence"/>
</dbReference>
<gene>
    <name evidence="3" type="ORF">B0J12DRAFT_740455</name>
</gene>
<comment type="caution">
    <text evidence="3">The sequence shown here is derived from an EMBL/GenBank/DDBJ whole genome shotgun (WGS) entry which is preliminary data.</text>
</comment>
<evidence type="ECO:0000256" key="2">
    <source>
        <dbReference type="SAM" id="Phobius"/>
    </source>
</evidence>
<protein>
    <submittedName>
        <fullName evidence="3">Uncharacterized protein</fullName>
    </submittedName>
</protein>
<evidence type="ECO:0000313" key="3">
    <source>
        <dbReference type="EMBL" id="KAH7050185.1"/>
    </source>
</evidence>
<keyword evidence="2" id="KW-1133">Transmembrane helix</keyword>
<evidence type="ECO:0000256" key="1">
    <source>
        <dbReference type="SAM" id="MobiDB-lite"/>
    </source>
</evidence>
<keyword evidence="2" id="KW-0812">Transmembrane</keyword>
<sequence>MNWAGVGYLQWPLKEIPDTIPAGHIRYPSGLEIYLGDPATAFHCEYEQVVAYDELPMDVFQARLAMIFNTFYQASLNATIFFGADGLGLYELDGYLDQLNYGNATGSWHEFAPSRYEVNFSWLVVYFAATAVLASCAMAAVVLSTMIHAPDLFGGVSGLTRDSAFITSAPPGGSTLSGTERARLLRDVWVRIQDVKPDEEVGRIAFSDQQESKDNGGLRWQRPYE</sequence>
<feature type="compositionally biased region" description="Basic and acidic residues" evidence="1">
    <location>
        <begin position="210"/>
        <end position="225"/>
    </location>
</feature>
<evidence type="ECO:0000313" key="4">
    <source>
        <dbReference type="Proteomes" id="UP000774617"/>
    </source>
</evidence>
<accession>A0ABQ8GAQ1</accession>
<dbReference type="EMBL" id="JAGTJR010000013">
    <property type="protein sequence ID" value="KAH7050185.1"/>
    <property type="molecule type" value="Genomic_DNA"/>
</dbReference>
<feature type="region of interest" description="Disordered" evidence="1">
    <location>
        <begin position="204"/>
        <end position="225"/>
    </location>
</feature>
<name>A0ABQ8GAQ1_9PEZI</name>
<organism evidence="3 4">
    <name type="scientific">Macrophomina phaseolina</name>
    <dbReference type="NCBI Taxonomy" id="35725"/>
    <lineage>
        <taxon>Eukaryota</taxon>
        <taxon>Fungi</taxon>
        <taxon>Dikarya</taxon>
        <taxon>Ascomycota</taxon>
        <taxon>Pezizomycotina</taxon>
        <taxon>Dothideomycetes</taxon>
        <taxon>Dothideomycetes incertae sedis</taxon>
        <taxon>Botryosphaeriales</taxon>
        <taxon>Botryosphaeriaceae</taxon>
        <taxon>Macrophomina</taxon>
    </lineage>
</organism>
<feature type="transmembrane region" description="Helical" evidence="2">
    <location>
        <begin position="120"/>
        <end position="143"/>
    </location>
</feature>
<keyword evidence="4" id="KW-1185">Reference proteome</keyword>
<proteinExistence type="predicted"/>
<reference evidence="3 4" key="1">
    <citation type="journal article" date="2021" name="Nat. Commun.">
        <title>Genetic determinants of endophytism in the Arabidopsis root mycobiome.</title>
        <authorList>
            <person name="Mesny F."/>
            <person name="Miyauchi S."/>
            <person name="Thiergart T."/>
            <person name="Pickel B."/>
            <person name="Atanasova L."/>
            <person name="Karlsson M."/>
            <person name="Huettel B."/>
            <person name="Barry K.W."/>
            <person name="Haridas S."/>
            <person name="Chen C."/>
            <person name="Bauer D."/>
            <person name="Andreopoulos W."/>
            <person name="Pangilinan J."/>
            <person name="LaButti K."/>
            <person name="Riley R."/>
            <person name="Lipzen A."/>
            <person name="Clum A."/>
            <person name="Drula E."/>
            <person name="Henrissat B."/>
            <person name="Kohler A."/>
            <person name="Grigoriev I.V."/>
            <person name="Martin F.M."/>
            <person name="Hacquard S."/>
        </authorList>
    </citation>
    <scope>NUCLEOTIDE SEQUENCE [LARGE SCALE GENOMIC DNA]</scope>
    <source>
        <strain evidence="3 4">MPI-SDFR-AT-0080</strain>
    </source>
</reference>